<evidence type="ECO:0000313" key="3">
    <source>
        <dbReference type="EMBL" id="KAK8846404.1"/>
    </source>
</evidence>
<organism evidence="3 4">
    <name type="scientific">Tritrichomonas musculus</name>
    <dbReference type="NCBI Taxonomy" id="1915356"/>
    <lineage>
        <taxon>Eukaryota</taxon>
        <taxon>Metamonada</taxon>
        <taxon>Parabasalia</taxon>
        <taxon>Tritrichomonadida</taxon>
        <taxon>Tritrichomonadidae</taxon>
        <taxon>Tritrichomonas</taxon>
    </lineage>
</organism>
<feature type="domain" description="Myb-like" evidence="1">
    <location>
        <begin position="52"/>
        <end position="102"/>
    </location>
</feature>
<evidence type="ECO:0008006" key="5">
    <source>
        <dbReference type="Google" id="ProtNLM"/>
    </source>
</evidence>
<dbReference type="InterPro" id="IPR017930">
    <property type="entry name" value="Myb_dom"/>
</dbReference>
<evidence type="ECO:0000313" key="4">
    <source>
        <dbReference type="Proteomes" id="UP001470230"/>
    </source>
</evidence>
<feature type="domain" description="HTH myb-type" evidence="2">
    <location>
        <begin position="56"/>
        <end position="106"/>
    </location>
</feature>
<accession>A0ABR2HI55</accession>
<reference evidence="3 4" key="1">
    <citation type="submission" date="2024-04" db="EMBL/GenBank/DDBJ databases">
        <title>Tritrichomonas musculus Genome.</title>
        <authorList>
            <person name="Alves-Ferreira E."/>
            <person name="Grigg M."/>
            <person name="Lorenzi H."/>
            <person name="Galac M."/>
        </authorList>
    </citation>
    <scope>NUCLEOTIDE SEQUENCE [LARGE SCALE GENOMIC DNA]</scope>
    <source>
        <strain evidence="3 4">EAF2021</strain>
    </source>
</reference>
<feature type="domain" description="HTH myb-type" evidence="2">
    <location>
        <begin position="1"/>
        <end position="55"/>
    </location>
</feature>
<dbReference type="Gene3D" id="1.10.10.60">
    <property type="entry name" value="Homeodomain-like"/>
    <property type="match status" value="2"/>
</dbReference>
<sequence>MRRAKRLPFTTRENMIIKKAVKSIGEDWAAIAKKLPGRTPKQIHDRYINYLRDNLRTDPWTTEEDEVLIKMYKIIGPKWSKMISCLPGRSGNDIKNRWHKHIMKRGNLPYQLIDDQPPTKNNNNIDLPKSEKFNIPQLDFRKMFHNNPFASEQKAPILKSQQKLNDKFFQNKSPLIEPIINQYNAKTNAFDNNQMKPSFLFDKNIHIKKCIIDSSNLNRMNDKEHNFRNNFGESNKVDDFTNSKNLFSSNSSIFSHEYELQKLFDEIYSQNMDFGWI</sequence>
<protein>
    <recommendedName>
        <fullName evidence="5">Myb-like DNA-binding domain containing protein</fullName>
    </recommendedName>
</protein>
<keyword evidence="4" id="KW-1185">Reference proteome</keyword>
<evidence type="ECO:0000259" key="1">
    <source>
        <dbReference type="PROSITE" id="PS50090"/>
    </source>
</evidence>
<dbReference type="CDD" id="cd00167">
    <property type="entry name" value="SANT"/>
    <property type="match status" value="2"/>
</dbReference>
<proteinExistence type="predicted"/>
<dbReference type="Proteomes" id="UP001470230">
    <property type="component" value="Unassembled WGS sequence"/>
</dbReference>
<dbReference type="SMART" id="SM00717">
    <property type="entry name" value="SANT"/>
    <property type="match status" value="2"/>
</dbReference>
<dbReference type="EMBL" id="JAPFFF010000029">
    <property type="protein sequence ID" value="KAK8846404.1"/>
    <property type="molecule type" value="Genomic_DNA"/>
</dbReference>
<dbReference type="InterPro" id="IPR050560">
    <property type="entry name" value="MYB_TF"/>
</dbReference>
<feature type="domain" description="Myb-like" evidence="1">
    <location>
        <begin position="1"/>
        <end position="51"/>
    </location>
</feature>
<dbReference type="PROSITE" id="PS50090">
    <property type="entry name" value="MYB_LIKE"/>
    <property type="match status" value="2"/>
</dbReference>
<dbReference type="InterPro" id="IPR009057">
    <property type="entry name" value="Homeodomain-like_sf"/>
</dbReference>
<dbReference type="PANTHER" id="PTHR45614:SF69">
    <property type="entry name" value="CHROMOSOME UNDETERMINED SCAFFOLD_38, WHOLE GENOME SHOTGUN SEQUENCE"/>
    <property type="match status" value="1"/>
</dbReference>
<gene>
    <name evidence="3" type="ORF">M9Y10_020422</name>
</gene>
<dbReference type="Pfam" id="PF00249">
    <property type="entry name" value="Myb_DNA-binding"/>
    <property type="match status" value="2"/>
</dbReference>
<name>A0ABR2HI55_9EUKA</name>
<comment type="caution">
    <text evidence="3">The sequence shown here is derived from an EMBL/GenBank/DDBJ whole genome shotgun (WGS) entry which is preliminary data.</text>
</comment>
<dbReference type="InterPro" id="IPR001005">
    <property type="entry name" value="SANT/Myb"/>
</dbReference>
<dbReference type="PANTHER" id="PTHR45614">
    <property type="entry name" value="MYB PROTEIN-RELATED"/>
    <property type="match status" value="1"/>
</dbReference>
<dbReference type="PROSITE" id="PS51294">
    <property type="entry name" value="HTH_MYB"/>
    <property type="match status" value="2"/>
</dbReference>
<evidence type="ECO:0000259" key="2">
    <source>
        <dbReference type="PROSITE" id="PS51294"/>
    </source>
</evidence>
<dbReference type="SUPFAM" id="SSF46689">
    <property type="entry name" value="Homeodomain-like"/>
    <property type="match status" value="1"/>
</dbReference>